<protein>
    <submittedName>
        <fullName evidence="9">Uncharacterized protein</fullName>
    </submittedName>
</protein>
<proteinExistence type="predicted"/>
<dbReference type="InterPro" id="IPR051198">
    <property type="entry name" value="BchE-like"/>
</dbReference>
<dbReference type="AlphaFoldDB" id="A0A017SUP8"/>
<dbReference type="PANTHER" id="PTHR43409">
    <property type="entry name" value="ANAEROBIC MAGNESIUM-PROTOPORPHYRIN IX MONOMETHYL ESTER CYCLASE-RELATED"/>
    <property type="match status" value="1"/>
</dbReference>
<sequence length="699" mass="77730">MSTDVLVIIPVEPPIAHFADAVVRQTSGGRLHMPLTQAFHELEEYVGAALALYKPSQRPQFGGEMWPPVIGNKAADFLASRAAQPPRRTLASITLATHLEHAGLRWEVVDPGMQELHFWRNRFKQARANNPRAIAICTTFIVCEPWLRALCHIIRETLPNTKIIMGGYYYAVNVKKFLALDADIFCVGEGEHRLPAIVKALRGEGSLEDIPGLYVRRPDGGTTHTGSVEQLDMNELPMVDWRLSTRVEPPIDPAETPVATWVETQRGCVFSCEFCDYRTIQTPAVMTTERAAEAILAAGVSPRGSVRITDSTATFPHKRWEDLLQKVIDRGGSKAPLWCFARVSDINDRSAELMAKAGVQHMFIGQESGDQRILAEMKKGTNVKQVMPAVASLAKHGLNATFAFIHGFPGEDDASIKATRSLIMSLNDGHQDRPVALLYLAQPLVLFDLATVSQRQEMQGVDHWMAYDSARFPPQRALAEVLETVIQVSRVPHAPAYLLMPGTFPGYWEEYFFFSPHRYEIFRWLKALERGVAIFLERDLAGTKPNDVELSRLKRQLLAQREALPRWRSAAERFGARAQRALVQRLTREWTNESNTGPGTLTRGLMGLSVLRDTRNLQLAREALRTGVYPTLGTVNLKHSDLDALAADLRDESLGAGHRRRQVAAARKAFVPATALTRRAPAAEQAETSVAEPTPGEVV</sequence>
<dbReference type="RefSeq" id="WP_044251135.1">
    <property type="nucleotide sequence ID" value="NZ_ASRX01000108.1"/>
</dbReference>
<dbReference type="InterPro" id="IPR006638">
    <property type="entry name" value="Elp3/MiaA/NifB-like_rSAM"/>
</dbReference>
<evidence type="ECO:0000259" key="7">
    <source>
        <dbReference type="PROSITE" id="PS51332"/>
    </source>
</evidence>
<dbReference type="InterPro" id="IPR007197">
    <property type="entry name" value="rSAM"/>
</dbReference>
<dbReference type="Gene3D" id="3.40.50.280">
    <property type="entry name" value="Cobalamin-binding domain"/>
    <property type="match status" value="1"/>
</dbReference>
<dbReference type="Gene3D" id="3.80.30.20">
    <property type="entry name" value="tm_1862 like domain"/>
    <property type="match status" value="1"/>
</dbReference>
<dbReference type="EMBL" id="ASRX01000108">
    <property type="protein sequence ID" value="EYF00487.1"/>
    <property type="molecule type" value="Genomic_DNA"/>
</dbReference>
<dbReference type="SFLD" id="SFLDG01123">
    <property type="entry name" value="methyltransferase_(Class_B)"/>
    <property type="match status" value="1"/>
</dbReference>
<dbReference type="GO" id="GO:0003824">
    <property type="term" value="F:catalytic activity"/>
    <property type="evidence" value="ECO:0007669"/>
    <property type="project" value="InterPro"/>
</dbReference>
<dbReference type="Pfam" id="PF04055">
    <property type="entry name" value="Radical_SAM"/>
    <property type="match status" value="1"/>
</dbReference>
<comment type="caution">
    <text evidence="9">The sequence shown here is derived from an EMBL/GenBank/DDBJ whole genome shotgun (WGS) entry which is preliminary data.</text>
</comment>
<dbReference type="InterPro" id="IPR034466">
    <property type="entry name" value="Methyltransferase_Class_B"/>
</dbReference>
<evidence type="ECO:0000256" key="1">
    <source>
        <dbReference type="ARBA" id="ARBA00001966"/>
    </source>
</evidence>
<feature type="domain" description="B12-binding" evidence="7">
    <location>
        <begin position="74"/>
        <end position="208"/>
    </location>
</feature>
<keyword evidence="5" id="KW-0411">Iron-sulfur</keyword>
<dbReference type="GO" id="GO:0031419">
    <property type="term" value="F:cobalamin binding"/>
    <property type="evidence" value="ECO:0007669"/>
    <property type="project" value="InterPro"/>
</dbReference>
<evidence type="ECO:0000259" key="8">
    <source>
        <dbReference type="PROSITE" id="PS51918"/>
    </source>
</evidence>
<dbReference type="PROSITE" id="PS51918">
    <property type="entry name" value="RADICAL_SAM"/>
    <property type="match status" value="1"/>
</dbReference>
<dbReference type="GO" id="GO:0046872">
    <property type="term" value="F:metal ion binding"/>
    <property type="evidence" value="ECO:0007669"/>
    <property type="project" value="UniProtKB-KW"/>
</dbReference>
<evidence type="ECO:0000313" key="10">
    <source>
        <dbReference type="Proteomes" id="UP000019678"/>
    </source>
</evidence>
<dbReference type="OrthoDB" id="9762608at2"/>
<dbReference type="InterPro" id="IPR058240">
    <property type="entry name" value="rSAM_sf"/>
</dbReference>
<dbReference type="SFLD" id="SFLDS00029">
    <property type="entry name" value="Radical_SAM"/>
    <property type="match status" value="1"/>
</dbReference>
<keyword evidence="4" id="KW-0408">Iron</keyword>
<dbReference type="GO" id="GO:0051536">
    <property type="term" value="F:iron-sulfur cluster binding"/>
    <property type="evidence" value="ECO:0007669"/>
    <property type="project" value="UniProtKB-KW"/>
</dbReference>
<evidence type="ECO:0000256" key="6">
    <source>
        <dbReference type="SAM" id="MobiDB-lite"/>
    </source>
</evidence>
<accession>A0A017SUP8</accession>
<dbReference type="SMART" id="SM00729">
    <property type="entry name" value="Elp3"/>
    <property type="match status" value="1"/>
</dbReference>
<name>A0A017SUP8_9BACT</name>
<comment type="cofactor">
    <cofactor evidence="1">
        <name>[4Fe-4S] cluster</name>
        <dbReference type="ChEBI" id="CHEBI:49883"/>
    </cofactor>
</comment>
<reference evidence="9 10" key="1">
    <citation type="submission" date="2013-05" db="EMBL/GenBank/DDBJ databases">
        <title>Genome assembly of Chondromyces apiculatus DSM 436.</title>
        <authorList>
            <person name="Sharma G."/>
            <person name="Khatri I."/>
            <person name="Kaur C."/>
            <person name="Mayilraj S."/>
            <person name="Subramanian S."/>
        </authorList>
    </citation>
    <scope>NUCLEOTIDE SEQUENCE [LARGE SCALE GENOMIC DNA]</scope>
    <source>
        <strain evidence="9 10">DSM 436</strain>
    </source>
</reference>
<evidence type="ECO:0000256" key="5">
    <source>
        <dbReference type="ARBA" id="ARBA00023014"/>
    </source>
</evidence>
<dbReference type="Proteomes" id="UP000019678">
    <property type="component" value="Unassembled WGS sequence"/>
</dbReference>
<dbReference type="PROSITE" id="PS51332">
    <property type="entry name" value="B12_BINDING"/>
    <property type="match status" value="1"/>
</dbReference>
<keyword evidence="2" id="KW-0949">S-adenosyl-L-methionine</keyword>
<keyword evidence="3" id="KW-0479">Metal-binding</keyword>
<dbReference type="InterPro" id="IPR040081">
    <property type="entry name" value="CndI-like"/>
</dbReference>
<dbReference type="SUPFAM" id="SSF102114">
    <property type="entry name" value="Radical SAM enzymes"/>
    <property type="match status" value="1"/>
</dbReference>
<evidence type="ECO:0000256" key="4">
    <source>
        <dbReference type="ARBA" id="ARBA00023004"/>
    </source>
</evidence>
<feature type="region of interest" description="Disordered" evidence="6">
    <location>
        <begin position="678"/>
        <end position="699"/>
    </location>
</feature>
<keyword evidence="10" id="KW-1185">Reference proteome</keyword>
<dbReference type="SFLD" id="SFLDF00423">
    <property type="entry name" value="chondrochloren_A_methyltransfe"/>
    <property type="match status" value="1"/>
</dbReference>
<dbReference type="STRING" id="1192034.CAP_0521"/>
<gene>
    <name evidence="9" type="ORF">CAP_0521</name>
</gene>
<dbReference type="eggNOG" id="COG1032">
    <property type="taxonomic scope" value="Bacteria"/>
</dbReference>
<evidence type="ECO:0000256" key="2">
    <source>
        <dbReference type="ARBA" id="ARBA00022691"/>
    </source>
</evidence>
<evidence type="ECO:0000313" key="9">
    <source>
        <dbReference type="EMBL" id="EYF00487.1"/>
    </source>
</evidence>
<feature type="domain" description="Radical SAM core" evidence="8">
    <location>
        <begin position="254"/>
        <end position="468"/>
    </location>
</feature>
<dbReference type="SFLD" id="SFLDG01082">
    <property type="entry name" value="B12-binding_domain_containing"/>
    <property type="match status" value="1"/>
</dbReference>
<evidence type="ECO:0000256" key="3">
    <source>
        <dbReference type="ARBA" id="ARBA00022723"/>
    </source>
</evidence>
<dbReference type="InterPro" id="IPR023404">
    <property type="entry name" value="rSAM_horseshoe"/>
</dbReference>
<organism evidence="9 10">
    <name type="scientific">Chondromyces apiculatus DSM 436</name>
    <dbReference type="NCBI Taxonomy" id="1192034"/>
    <lineage>
        <taxon>Bacteria</taxon>
        <taxon>Pseudomonadati</taxon>
        <taxon>Myxococcota</taxon>
        <taxon>Polyangia</taxon>
        <taxon>Polyangiales</taxon>
        <taxon>Polyangiaceae</taxon>
        <taxon>Chondromyces</taxon>
    </lineage>
</organism>
<dbReference type="InterPro" id="IPR006158">
    <property type="entry name" value="Cobalamin-bd"/>
</dbReference>